<evidence type="ECO:0000313" key="3">
    <source>
        <dbReference type="Proteomes" id="UP000092124"/>
    </source>
</evidence>
<dbReference type="EMBL" id="LZPO01089254">
    <property type="protein sequence ID" value="OBS65746.1"/>
    <property type="molecule type" value="Genomic_DNA"/>
</dbReference>
<proteinExistence type="predicted"/>
<organism evidence="2 3">
    <name type="scientific">Neotoma lepida</name>
    <name type="common">Desert woodrat</name>
    <dbReference type="NCBI Taxonomy" id="56216"/>
    <lineage>
        <taxon>Eukaryota</taxon>
        <taxon>Metazoa</taxon>
        <taxon>Chordata</taxon>
        <taxon>Craniata</taxon>
        <taxon>Vertebrata</taxon>
        <taxon>Euteleostomi</taxon>
        <taxon>Mammalia</taxon>
        <taxon>Eutheria</taxon>
        <taxon>Euarchontoglires</taxon>
        <taxon>Glires</taxon>
        <taxon>Rodentia</taxon>
        <taxon>Myomorpha</taxon>
        <taxon>Muroidea</taxon>
        <taxon>Cricetidae</taxon>
        <taxon>Neotominae</taxon>
        <taxon>Neotoma</taxon>
    </lineage>
</organism>
<evidence type="ECO:0000256" key="1">
    <source>
        <dbReference type="SAM" id="MobiDB-lite"/>
    </source>
</evidence>
<sequence>MKEKSKKQGGSSGVSSALTGEIHVKTLKEILLERASQKREDLQTKLNTEEHSRTDESPIGTKSSSSVRIKTFSEVLAEKKHQ</sequence>
<keyword evidence="3" id="KW-1185">Reference proteome</keyword>
<feature type="compositionally biased region" description="Basic and acidic residues" evidence="1">
    <location>
        <begin position="34"/>
        <end position="56"/>
    </location>
</feature>
<comment type="caution">
    <text evidence="2">The sequence shown here is derived from an EMBL/GenBank/DDBJ whole genome shotgun (WGS) entry which is preliminary data.</text>
</comment>
<dbReference type="STRING" id="56216.A0A1A6GHP8"/>
<dbReference type="OrthoDB" id="5395350at2759"/>
<feature type="region of interest" description="Disordered" evidence="1">
    <location>
        <begin position="34"/>
        <end position="67"/>
    </location>
</feature>
<evidence type="ECO:0000313" key="2">
    <source>
        <dbReference type="EMBL" id="OBS65746.1"/>
    </source>
</evidence>
<dbReference type="Proteomes" id="UP000092124">
    <property type="component" value="Unassembled WGS sequence"/>
</dbReference>
<dbReference type="AlphaFoldDB" id="A0A1A6GHP8"/>
<name>A0A1A6GHP8_NEOLE</name>
<gene>
    <name evidence="2" type="ORF">A6R68_05713</name>
</gene>
<protein>
    <submittedName>
        <fullName evidence="2">Uncharacterized protein</fullName>
    </submittedName>
</protein>
<reference evidence="2 3" key="1">
    <citation type="submission" date="2016-06" db="EMBL/GenBank/DDBJ databases">
        <title>The Draft Genome Sequence and Annotation of the Desert Woodrat Neotoma lepida.</title>
        <authorList>
            <person name="Campbell M."/>
            <person name="Oakeson K.F."/>
            <person name="Yandell M."/>
            <person name="Halpert J.R."/>
            <person name="Dearing D."/>
        </authorList>
    </citation>
    <scope>NUCLEOTIDE SEQUENCE [LARGE SCALE GENOMIC DNA]</scope>
    <source>
        <strain evidence="2">417</strain>
        <tissue evidence="2">Liver</tissue>
    </source>
</reference>
<accession>A0A1A6GHP8</accession>